<dbReference type="EMBL" id="KQ979640">
    <property type="protein sequence ID" value="KYN20019.1"/>
    <property type="molecule type" value="Genomic_DNA"/>
</dbReference>
<feature type="non-terminal residue" evidence="2">
    <location>
        <position position="1"/>
    </location>
</feature>
<keyword evidence="1" id="KW-0472">Membrane</keyword>
<protein>
    <submittedName>
        <fullName evidence="2">Uncharacterized protein</fullName>
    </submittedName>
</protein>
<reference evidence="2 3" key="1">
    <citation type="submission" date="2015-09" db="EMBL/GenBank/DDBJ databases">
        <title>Trachymyrmex cornetzi WGS genome.</title>
        <authorList>
            <person name="Nygaard S."/>
            <person name="Hu H."/>
            <person name="Boomsma J."/>
            <person name="Zhang G."/>
        </authorList>
    </citation>
    <scope>NUCLEOTIDE SEQUENCE [LARGE SCALE GENOMIC DNA]</scope>
    <source>
        <strain evidence="2">Tcor2-1</strain>
        <tissue evidence="2">Whole body</tissue>
    </source>
</reference>
<dbReference type="Proteomes" id="UP000078492">
    <property type="component" value="Unassembled WGS sequence"/>
</dbReference>
<dbReference type="AlphaFoldDB" id="A0A151J7N1"/>
<evidence type="ECO:0000256" key="1">
    <source>
        <dbReference type="SAM" id="Phobius"/>
    </source>
</evidence>
<proteinExistence type="predicted"/>
<accession>A0A151J7N1</accession>
<organism evidence="2 3">
    <name type="scientific">Trachymyrmex cornetzi</name>
    <dbReference type="NCBI Taxonomy" id="471704"/>
    <lineage>
        <taxon>Eukaryota</taxon>
        <taxon>Metazoa</taxon>
        <taxon>Ecdysozoa</taxon>
        <taxon>Arthropoda</taxon>
        <taxon>Hexapoda</taxon>
        <taxon>Insecta</taxon>
        <taxon>Pterygota</taxon>
        <taxon>Neoptera</taxon>
        <taxon>Endopterygota</taxon>
        <taxon>Hymenoptera</taxon>
        <taxon>Apocrita</taxon>
        <taxon>Aculeata</taxon>
        <taxon>Formicoidea</taxon>
        <taxon>Formicidae</taxon>
        <taxon>Myrmicinae</taxon>
        <taxon>Trachymyrmex</taxon>
    </lineage>
</organism>
<evidence type="ECO:0000313" key="2">
    <source>
        <dbReference type="EMBL" id="KYN20019.1"/>
    </source>
</evidence>
<gene>
    <name evidence="2" type="ORF">ALC57_07593</name>
</gene>
<sequence>FSVFYDYYEILLESENHDASRHGVFLHMFICCSQSELDLFLPFFGGFCFNTLAMTVKLSFTHSK</sequence>
<keyword evidence="3" id="KW-1185">Reference proteome</keyword>
<keyword evidence="1" id="KW-0812">Transmembrane</keyword>
<feature type="transmembrane region" description="Helical" evidence="1">
    <location>
        <begin position="39"/>
        <end position="60"/>
    </location>
</feature>
<evidence type="ECO:0000313" key="3">
    <source>
        <dbReference type="Proteomes" id="UP000078492"/>
    </source>
</evidence>
<name>A0A151J7N1_9HYME</name>
<keyword evidence="1" id="KW-1133">Transmembrane helix</keyword>